<sequence length="98" mass="11044">MSIVRLTDVEVEFVRGLVGRVRWAKERNDGFPSPEWSTKEQLAVALVLGNQDYLAGQGYLMSSVLDRVCVGMISRYEDRIAWLNDIRDAIDDLIRGAG</sequence>
<name>A0ABP8QTD1_9ACTN</name>
<dbReference type="EMBL" id="BAABHF010000043">
    <property type="protein sequence ID" value="GAA4509147.1"/>
    <property type="molecule type" value="Genomic_DNA"/>
</dbReference>
<protein>
    <submittedName>
        <fullName evidence="1">Uncharacterized protein</fullName>
    </submittedName>
</protein>
<dbReference type="RefSeq" id="WP_345471197.1">
    <property type="nucleotide sequence ID" value="NZ_BAABHF010000043.1"/>
</dbReference>
<reference evidence="2" key="1">
    <citation type="journal article" date="2019" name="Int. J. Syst. Evol. Microbiol.">
        <title>The Global Catalogue of Microorganisms (GCM) 10K type strain sequencing project: providing services to taxonomists for standard genome sequencing and annotation.</title>
        <authorList>
            <consortium name="The Broad Institute Genomics Platform"/>
            <consortium name="The Broad Institute Genome Sequencing Center for Infectious Disease"/>
            <person name="Wu L."/>
            <person name="Ma J."/>
        </authorList>
    </citation>
    <scope>NUCLEOTIDE SEQUENCE [LARGE SCALE GENOMIC DNA]</scope>
    <source>
        <strain evidence="2">JCM 17933</strain>
    </source>
</reference>
<comment type="caution">
    <text evidence="1">The sequence shown here is derived from an EMBL/GenBank/DDBJ whole genome shotgun (WGS) entry which is preliminary data.</text>
</comment>
<proteinExistence type="predicted"/>
<accession>A0ABP8QTD1</accession>
<gene>
    <name evidence="1" type="ORF">GCM10023191_069930</name>
</gene>
<dbReference type="Proteomes" id="UP001500503">
    <property type="component" value="Unassembled WGS sequence"/>
</dbReference>
<keyword evidence="2" id="KW-1185">Reference proteome</keyword>
<organism evidence="1 2">
    <name type="scientific">Actinoallomurus oryzae</name>
    <dbReference type="NCBI Taxonomy" id="502180"/>
    <lineage>
        <taxon>Bacteria</taxon>
        <taxon>Bacillati</taxon>
        <taxon>Actinomycetota</taxon>
        <taxon>Actinomycetes</taxon>
        <taxon>Streptosporangiales</taxon>
        <taxon>Thermomonosporaceae</taxon>
        <taxon>Actinoallomurus</taxon>
    </lineage>
</organism>
<evidence type="ECO:0000313" key="2">
    <source>
        <dbReference type="Proteomes" id="UP001500503"/>
    </source>
</evidence>
<evidence type="ECO:0000313" key="1">
    <source>
        <dbReference type="EMBL" id="GAA4509147.1"/>
    </source>
</evidence>